<evidence type="ECO:0000313" key="3">
    <source>
        <dbReference type="Proteomes" id="UP000298663"/>
    </source>
</evidence>
<keyword evidence="3" id="KW-1185">Reference proteome</keyword>
<evidence type="ECO:0000313" key="2">
    <source>
        <dbReference type="EMBL" id="TKR59844.1"/>
    </source>
</evidence>
<dbReference type="Proteomes" id="UP000298663">
    <property type="component" value="Unassembled WGS sequence"/>
</dbReference>
<feature type="region of interest" description="Disordered" evidence="1">
    <location>
        <begin position="88"/>
        <end position="125"/>
    </location>
</feature>
<reference evidence="2 3" key="2">
    <citation type="journal article" date="2019" name="G3 (Bethesda)">
        <title>Hybrid Assembly of the Genome of the Entomopathogenic Nematode Steinernema carpocapsae Identifies the X-Chromosome.</title>
        <authorList>
            <person name="Serra L."/>
            <person name="Macchietto M."/>
            <person name="Macias-Munoz A."/>
            <person name="McGill C.J."/>
            <person name="Rodriguez I.M."/>
            <person name="Rodriguez B."/>
            <person name="Murad R."/>
            <person name="Mortazavi A."/>
        </authorList>
    </citation>
    <scope>NUCLEOTIDE SEQUENCE [LARGE SCALE GENOMIC DNA]</scope>
    <source>
        <strain evidence="2 3">ALL</strain>
    </source>
</reference>
<protein>
    <submittedName>
        <fullName evidence="2">Uncharacterized protein</fullName>
    </submittedName>
</protein>
<evidence type="ECO:0000256" key="1">
    <source>
        <dbReference type="SAM" id="MobiDB-lite"/>
    </source>
</evidence>
<accession>A0A4U5LUP5</accession>
<dbReference type="AlphaFoldDB" id="A0A4U5LUP5"/>
<sequence>MLEISRVLVQNENRSFNMRIHGIRIRFRASNWQICFRILDRFVSTQALKKASGMTENAWIVELVEPLSNSKGAQRPKTLQAIPSLRKAENVVQRTSPTRDSLATELTSARRGNGGDDASETSKNVPKTCFVNPFCSRRFPSSSEAEMKST</sequence>
<gene>
    <name evidence="2" type="ORF">L596_029457</name>
</gene>
<comment type="caution">
    <text evidence="2">The sequence shown here is derived from an EMBL/GenBank/DDBJ whole genome shotgun (WGS) entry which is preliminary data.</text>
</comment>
<feature type="compositionally biased region" description="Polar residues" evidence="1">
    <location>
        <begin position="92"/>
        <end position="107"/>
    </location>
</feature>
<organism evidence="2 3">
    <name type="scientific">Steinernema carpocapsae</name>
    <name type="common">Entomopathogenic nematode</name>
    <dbReference type="NCBI Taxonomy" id="34508"/>
    <lineage>
        <taxon>Eukaryota</taxon>
        <taxon>Metazoa</taxon>
        <taxon>Ecdysozoa</taxon>
        <taxon>Nematoda</taxon>
        <taxon>Chromadorea</taxon>
        <taxon>Rhabditida</taxon>
        <taxon>Tylenchina</taxon>
        <taxon>Panagrolaimomorpha</taxon>
        <taxon>Strongyloidoidea</taxon>
        <taxon>Steinernematidae</taxon>
        <taxon>Steinernema</taxon>
    </lineage>
</organism>
<dbReference type="EMBL" id="AZBU02000012">
    <property type="protein sequence ID" value="TKR59844.1"/>
    <property type="molecule type" value="Genomic_DNA"/>
</dbReference>
<reference evidence="2 3" key="1">
    <citation type="journal article" date="2015" name="Genome Biol.">
        <title>Comparative genomics of Steinernema reveals deeply conserved gene regulatory networks.</title>
        <authorList>
            <person name="Dillman A.R."/>
            <person name="Macchietto M."/>
            <person name="Porter C.F."/>
            <person name="Rogers A."/>
            <person name="Williams B."/>
            <person name="Antoshechkin I."/>
            <person name="Lee M.M."/>
            <person name="Goodwin Z."/>
            <person name="Lu X."/>
            <person name="Lewis E.E."/>
            <person name="Goodrich-Blair H."/>
            <person name="Stock S.P."/>
            <person name="Adams B.J."/>
            <person name="Sternberg P.W."/>
            <person name="Mortazavi A."/>
        </authorList>
    </citation>
    <scope>NUCLEOTIDE SEQUENCE [LARGE SCALE GENOMIC DNA]</scope>
    <source>
        <strain evidence="2 3">ALL</strain>
    </source>
</reference>
<proteinExistence type="predicted"/>
<name>A0A4U5LUP5_STECR</name>